<dbReference type="EMBL" id="SNXK01000002">
    <property type="protein sequence ID" value="TDP39619.1"/>
    <property type="molecule type" value="Genomic_DNA"/>
</dbReference>
<dbReference type="AlphaFoldDB" id="A0A4R6PNZ1"/>
<reference evidence="1 2" key="1">
    <citation type="submission" date="2019-03" db="EMBL/GenBank/DDBJ databases">
        <title>Genomic Encyclopedia of Type Strains, Phase IV (KMG-IV): sequencing the most valuable type-strain genomes for metagenomic binning, comparative biology and taxonomic classification.</title>
        <authorList>
            <person name="Goeker M."/>
        </authorList>
    </citation>
    <scope>NUCLEOTIDE SEQUENCE [LARGE SCALE GENOMIC DNA]</scope>
    <source>
        <strain evidence="1 2">DSM 44496</strain>
    </source>
</reference>
<evidence type="ECO:0000313" key="1">
    <source>
        <dbReference type="EMBL" id="TDP39619.1"/>
    </source>
</evidence>
<dbReference type="RefSeq" id="WP_067492458.1">
    <property type="nucleotide sequence ID" value="NZ_JBHXPO010000007.1"/>
</dbReference>
<name>A0A4R6PNZ1_NOCIG</name>
<protein>
    <submittedName>
        <fullName evidence="1">Uncharacterized protein</fullName>
    </submittedName>
</protein>
<sequence length="111" mass="11780">MSGETELIDRIVAAIDAVDGVHPAVPMGLENSRWLPWNAGSSAVDLDETAVQLRVVAASLPLRPLIDKLEAAIRPLLDETPWAGAGLRIHVVDLHAETVAGGSDPDHVPRP</sequence>
<proteinExistence type="predicted"/>
<comment type="caution">
    <text evidence="1">The sequence shown here is derived from an EMBL/GenBank/DDBJ whole genome shotgun (WGS) entry which is preliminary data.</text>
</comment>
<evidence type="ECO:0000313" key="2">
    <source>
        <dbReference type="Proteomes" id="UP000295087"/>
    </source>
</evidence>
<accession>A0A4R6PNZ1</accession>
<gene>
    <name evidence="1" type="ORF">DFR75_102337</name>
</gene>
<keyword evidence="2" id="KW-1185">Reference proteome</keyword>
<organism evidence="1 2">
    <name type="scientific">Nocardia ignorata</name>
    <dbReference type="NCBI Taxonomy" id="145285"/>
    <lineage>
        <taxon>Bacteria</taxon>
        <taxon>Bacillati</taxon>
        <taxon>Actinomycetota</taxon>
        <taxon>Actinomycetes</taxon>
        <taxon>Mycobacteriales</taxon>
        <taxon>Nocardiaceae</taxon>
        <taxon>Nocardia</taxon>
    </lineage>
</organism>
<dbReference type="Proteomes" id="UP000295087">
    <property type="component" value="Unassembled WGS sequence"/>
</dbReference>